<evidence type="ECO:0000256" key="1">
    <source>
        <dbReference type="SAM" id="MobiDB-lite"/>
    </source>
</evidence>
<sequence>MLSMDDIKQAVSNLVNLDIRTVVGDFTYDRSGKIQPASDAKQIVTRINLLDGDITTAFSEEFLSTPLENVRGFHGVRERQGMEIMQGNIKALQQLTDLIGNIESKEKKVASEAAGEVPDEREGRMTGLG</sequence>
<dbReference type="OrthoDB" id="5625658at2"/>
<reference evidence="2 3" key="1">
    <citation type="submission" date="2016-10" db="EMBL/GenBank/DDBJ databases">
        <authorList>
            <person name="de Groot N.N."/>
        </authorList>
    </citation>
    <scope>NUCLEOTIDE SEQUENCE [LARGE SCALE GENOMIC DNA]</scope>
    <source>
        <strain evidence="2">MBHS1</strain>
    </source>
</reference>
<dbReference type="EMBL" id="FMSV02000528">
    <property type="protein sequence ID" value="SEH07299.1"/>
    <property type="molecule type" value="Genomic_DNA"/>
</dbReference>
<evidence type="ECO:0000313" key="3">
    <source>
        <dbReference type="Proteomes" id="UP000236724"/>
    </source>
</evidence>
<keyword evidence="3" id="KW-1185">Reference proteome</keyword>
<dbReference type="RefSeq" id="WP_103920960.1">
    <property type="nucleotide sequence ID" value="NZ_FMSV02000528.1"/>
</dbReference>
<name>A0A1H6FDA2_9GAMM</name>
<organism evidence="2 3">
    <name type="scientific">Candidatus Venteria ishoeyi</name>
    <dbReference type="NCBI Taxonomy" id="1899563"/>
    <lineage>
        <taxon>Bacteria</taxon>
        <taxon>Pseudomonadati</taxon>
        <taxon>Pseudomonadota</taxon>
        <taxon>Gammaproteobacteria</taxon>
        <taxon>Thiotrichales</taxon>
        <taxon>Thiotrichaceae</taxon>
        <taxon>Venteria</taxon>
    </lineage>
</organism>
<feature type="region of interest" description="Disordered" evidence="1">
    <location>
        <begin position="109"/>
        <end position="129"/>
    </location>
</feature>
<accession>A0A1H6FDA2</accession>
<feature type="compositionally biased region" description="Basic and acidic residues" evidence="1">
    <location>
        <begin position="118"/>
        <end position="129"/>
    </location>
</feature>
<protein>
    <submittedName>
        <fullName evidence="2">Uncharacterized protein</fullName>
    </submittedName>
</protein>
<dbReference type="Proteomes" id="UP000236724">
    <property type="component" value="Unassembled WGS sequence"/>
</dbReference>
<proteinExistence type="predicted"/>
<dbReference type="AlphaFoldDB" id="A0A1H6FDA2"/>
<evidence type="ECO:0000313" key="2">
    <source>
        <dbReference type="EMBL" id="SEH07299.1"/>
    </source>
</evidence>
<gene>
    <name evidence="2" type="ORF">MBHS_03174</name>
</gene>